<evidence type="ECO:0000313" key="1">
    <source>
        <dbReference type="EMBL" id="AIU96832.1"/>
    </source>
</evidence>
<reference evidence="2" key="1">
    <citation type="submission" date="2014-03" db="EMBL/GenBank/DDBJ databases">
        <authorList>
            <consortium name="Canadaian Nosocomial Infection Surveillance Program"/>
            <person name="Boyd D.A."/>
            <person name="Mataseje L.F."/>
            <person name="Mulvey M.R."/>
        </authorList>
    </citation>
    <scope>NUCLEOTIDE SEQUENCE</scope>
    <source>
        <strain evidence="2">A4Y217</strain>
        <plasmid evidence="2">pG5A4Y217</plasmid>
    </source>
</reference>
<organism evidence="2">
    <name type="scientific">Escherichia coli</name>
    <dbReference type="NCBI Taxonomy" id="562"/>
    <lineage>
        <taxon>Bacteria</taxon>
        <taxon>Pseudomonadati</taxon>
        <taxon>Pseudomonadota</taxon>
        <taxon>Gammaproteobacteria</taxon>
        <taxon>Enterobacterales</taxon>
        <taxon>Enterobacteriaceae</taxon>
        <taxon>Escherichia</taxon>
    </lineage>
</organism>
<dbReference type="EMBL" id="KJ541071">
    <property type="protein sequence ID" value="AIU96882.1"/>
    <property type="molecule type" value="Genomic_DNA"/>
</dbReference>
<dbReference type="EMBL" id="KJ541070">
    <property type="protein sequence ID" value="AIU96832.1"/>
    <property type="molecule type" value="Genomic_DNA"/>
</dbReference>
<dbReference type="RefSeq" id="WP_033147138.1">
    <property type="nucleotide sequence ID" value="NZ_KJ541070.1"/>
</dbReference>
<geneLocation type="plasmid" evidence="1">
    <name>pG5A4Y413</name>
</geneLocation>
<proteinExistence type="predicted"/>
<dbReference type="AlphaFoldDB" id="A0A0A0R047"/>
<name>A0A0A0R047_ECOLX</name>
<evidence type="ECO:0000313" key="2">
    <source>
        <dbReference type="EMBL" id="AIU96882.1"/>
    </source>
</evidence>
<geneLocation type="plasmid" evidence="2">
    <name>pG5A4Y217</name>
</geneLocation>
<reference evidence="1" key="2">
    <citation type="submission" date="2014-03" db="EMBL/GenBank/DDBJ databases">
        <authorList>
            <person name="Saikia M."/>
            <person name="Chaudhari Y."/>
            <person name="Khan M."/>
            <person name="Devi D."/>
        </authorList>
    </citation>
    <scope>NUCLEOTIDE SEQUENCE</scope>
    <source>
        <strain evidence="1">A4Y413</strain>
        <plasmid evidence="1">pG5A4Y413</plasmid>
    </source>
</reference>
<gene>
    <name evidence="2" type="ORF">pG5A4Y217_49</name>
    <name evidence="1" type="ORF">pG5A4Y413_20</name>
</gene>
<sequence>MTTTTTETAKEVLRGYGRANEAALASLMDVQDWQRIARQELERRATSIVQALDDATLEAIAAGTLDMRAMCRQVADEIHQIA</sequence>
<keyword evidence="2" id="KW-0614">Plasmid</keyword>
<protein>
    <submittedName>
        <fullName evidence="2">Uncharacterized protein</fullName>
    </submittedName>
</protein>
<accession>A0A0A0R047</accession>
<reference evidence="2" key="3">
    <citation type="journal article" date="2015" name="Microb. Drug Resist.">
        <title>Complete Sequence of Four Multidrug-Resistant MOBQ1 Plasmids Harboring blaGES-5 Isolated from Escherichia coli and Serratia marcescens Persisting in a Hospital in Canada.</title>
        <authorList>
            <consortium name="Canadian Nosocomial Infection Surveillance Program"/>
            <person name="Boyd D."/>
            <person name="Taylor G."/>
            <person name="Fuller J."/>
            <person name="Bryce E."/>
            <person name="Embree J."/>
            <person name="Gravel D."/>
            <person name="Katz K."/>
            <person name="Kibsey P."/>
            <person name="Kuhn M."/>
            <person name="Langley J."/>
            <person name="Mataseje L."/>
            <person name="Mitchell R."/>
            <person name="Roscoe D."/>
            <person name="Simor A."/>
            <person name="Thomas E."/>
            <person name="Turgeon N."/>
            <person name="Mulvey M."/>
        </authorList>
    </citation>
    <scope>NUCLEOTIDE SEQUENCE</scope>
    <source>
        <strain evidence="2">A4Y217</strain>
        <strain evidence="1">A4Y413</strain>
        <plasmid evidence="2">pG5A4Y217</plasmid>
        <plasmid evidence="1">pG5A4Y413</plasmid>
    </source>
</reference>